<evidence type="ECO:0000259" key="2">
    <source>
        <dbReference type="Pfam" id="PF02342"/>
    </source>
</evidence>
<accession>A0A1I2PJN7</accession>
<reference evidence="4" key="1">
    <citation type="submission" date="2016-10" db="EMBL/GenBank/DDBJ databases">
        <authorList>
            <person name="Varghese N."/>
            <person name="Submissions S."/>
        </authorList>
    </citation>
    <scope>NUCLEOTIDE SEQUENCE [LARGE SCALE GENOMIC DNA]</scope>
    <source>
        <strain evidence="4">DSM 17038</strain>
    </source>
</reference>
<dbReference type="Proteomes" id="UP000199337">
    <property type="component" value="Unassembled WGS sequence"/>
</dbReference>
<dbReference type="PANTHER" id="PTHR32097:SF4">
    <property type="entry name" value="GENERAL STRESS PROTEIN 16U"/>
    <property type="match status" value="1"/>
</dbReference>
<evidence type="ECO:0000256" key="1">
    <source>
        <dbReference type="ARBA" id="ARBA00008775"/>
    </source>
</evidence>
<protein>
    <submittedName>
        <fullName evidence="3">Tellurium resistance protein TerD</fullName>
    </submittedName>
</protein>
<dbReference type="STRING" id="341036.SAMN05660649_00847"/>
<evidence type="ECO:0000313" key="3">
    <source>
        <dbReference type="EMBL" id="SFG14197.1"/>
    </source>
</evidence>
<dbReference type="Pfam" id="PF02342">
    <property type="entry name" value="TerD"/>
    <property type="match status" value="1"/>
</dbReference>
<evidence type="ECO:0000313" key="4">
    <source>
        <dbReference type="Proteomes" id="UP000199337"/>
    </source>
</evidence>
<dbReference type="EMBL" id="FOOX01000002">
    <property type="protein sequence ID" value="SFG14197.1"/>
    <property type="molecule type" value="Genomic_DNA"/>
</dbReference>
<dbReference type="Gene3D" id="2.60.60.30">
    <property type="entry name" value="sav2460 like domains"/>
    <property type="match status" value="1"/>
</dbReference>
<keyword evidence="4" id="KW-1185">Reference proteome</keyword>
<name>A0A1I2PJN7_9FIRM</name>
<proteinExistence type="inferred from homology"/>
<dbReference type="AlphaFoldDB" id="A0A1I2PJN7"/>
<dbReference type="InterPro" id="IPR003325">
    <property type="entry name" value="TerD"/>
</dbReference>
<dbReference type="OrthoDB" id="4123258at2"/>
<dbReference type="InterPro" id="IPR051324">
    <property type="entry name" value="Stress/Tellurium_Resist"/>
</dbReference>
<dbReference type="FunFam" id="2.60.60.30:FF:000001">
    <property type="entry name" value="Tellurium resistance protein TerD"/>
    <property type="match status" value="1"/>
</dbReference>
<dbReference type="PANTHER" id="PTHR32097">
    <property type="entry name" value="CAMP-BINDING PROTEIN 1-RELATED"/>
    <property type="match status" value="1"/>
</dbReference>
<gene>
    <name evidence="3" type="ORF">SAMN05660649_00847</name>
</gene>
<feature type="domain" description="TerD" evidence="2">
    <location>
        <begin position="2"/>
        <end position="187"/>
    </location>
</feature>
<organism evidence="3 4">
    <name type="scientific">Desulfotruncus arcticus DSM 17038</name>
    <dbReference type="NCBI Taxonomy" id="1121424"/>
    <lineage>
        <taxon>Bacteria</taxon>
        <taxon>Bacillati</taxon>
        <taxon>Bacillota</taxon>
        <taxon>Clostridia</taxon>
        <taxon>Eubacteriales</taxon>
        <taxon>Desulfallaceae</taxon>
        <taxon>Desulfotruncus</taxon>
    </lineage>
</organism>
<dbReference type="CDD" id="cd06974">
    <property type="entry name" value="TerD_like"/>
    <property type="match status" value="1"/>
</dbReference>
<dbReference type="RefSeq" id="WP_092469008.1">
    <property type="nucleotide sequence ID" value="NZ_FOOX01000002.1"/>
</dbReference>
<comment type="similarity">
    <text evidence="1">Belongs to the CAPAB/TerDEXZ family.</text>
</comment>
<sequence>MISLSKGQKIDLTKTNPGLTRIMVGLGWDLNKYDGGNEFDLDAVAFLVNKDGKATGDGAFIFYNNKQDPSGSIVLSGDNRTGEGAGDDETIKINLAGVPADVEKIAICINIHEADTRNQNFGQVANSFVRVVNDDNGEELLRYDLSEDYSIETGLVAAEIYRHNGEWKFSAVGSGFQGGLGALAASYGLSAG</sequence>